<dbReference type="InParanoid" id="A0A5C3P388"/>
<sequence length="86" mass="9638">MLVPLTRTEEFNKSLEIQQNLLALYDTSPSKSLQIAFVLSCEPPAHLVDLRSQNVRSSGLLENRHLNQTTKRSTKIATAGWESINS</sequence>
<organism evidence="1 2">
    <name type="scientific">Polyporus arcularius HHB13444</name>
    <dbReference type="NCBI Taxonomy" id="1314778"/>
    <lineage>
        <taxon>Eukaryota</taxon>
        <taxon>Fungi</taxon>
        <taxon>Dikarya</taxon>
        <taxon>Basidiomycota</taxon>
        <taxon>Agaricomycotina</taxon>
        <taxon>Agaricomycetes</taxon>
        <taxon>Polyporales</taxon>
        <taxon>Polyporaceae</taxon>
        <taxon>Polyporus</taxon>
    </lineage>
</organism>
<name>A0A5C3P388_9APHY</name>
<dbReference type="EMBL" id="ML211341">
    <property type="protein sequence ID" value="TFK84116.1"/>
    <property type="molecule type" value="Genomic_DNA"/>
</dbReference>
<protein>
    <submittedName>
        <fullName evidence="1">Uncharacterized protein</fullName>
    </submittedName>
</protein>
<gene>
    <name evidence="1" type="ORF">K466DRAFT_236082</name>
</gene>
<evidence type="ECO:0000313" key="2">
    <source>
        <dbReference type="Proteomes" id="UP000308197"/>
    </source>
</evidence>
<evidence type="ECO:0000313" key="1">
    <source>
        <dbReference type="EMBL" id="TFK84116.1"/>
    </source>
</evidence>
<proteinExistence type="predicted"/>
<dbReference type="Proteomes" id="UP000308197">
    <property type="component" value="Unassembled WGS sequence"/>
</dbReference>
<keyword evidence="2" id="KW-1185">Reference proteome</keyword>
<reference evidence="1 2" key="1">
    <citation type="journal article" date="2019" name="Nat. Ecol. Evol.">
        <title>Megaphylogeny resolves global patterns of mushroom evolution.</title>
        <authorList>
            <person name="Varga T."/>
            <person name="Krizsan K."/>
            <person name="Foldi C."/>
            <person name="Dima B."/>
            <person name="Sanchez-Garcia M."/>
            <person name="Sanchez-Ramirez S."/>
            <person name="Szollosi G.J."/>
            <person name="Szarkandi J.G."/>
            <person name="Papp V."/>
            <person name="Albert L."/>
            <person name="Andreopoulos W."/>
            <person name="Angelini C."/>
            <person name="Antonin V."/>
            <person name="Barry K.W."/>
            <person name="Bougher N.L."/>
            <person name="Buchanan P."/>
            <person name="Buyck B."/>
            <person name="Bense V."/>
            <person name="Catcheside P."/>
            <person name="Chovatia M."/>
            <person name="Cooper J."/>
            <person name="Damon W."/>
            <person name="Desjardin D."/>
            <person name="Finy P."/>
            <person name="Geml J."/>
            <person name="Haridas S."/>
            <person name="Hughes K."/>
            <person name="Justo A."/>
            <person name="Karasinski D."/>
            <person name="Kautmanova I."/>
            <person name="Kiss B."/>
            <person name="Kocsube S."/>
            <person name="Kotiranta H."/>
            <person name="LaButti K.M."/>
            <person name="Lechner B.E."/>
            <person name="Liimatainen K."/>
            <person name="Lipzen A."/>
            <person name="Lukacs Z."/>
            <person name="Mihaltcheva S."/>
            <person name="Morgado L.N."/>
            <person name="Niskanen T."/>
            <person name="Noordeloos M.E."/>
            <person name="Ohm R.A."/>
            <person name="Ortiz-Santana B."/>
            <person name="Ovrebo C."/>
            <person name="Racz N."/>
            <person name="Riley R."/>
            <person name="Savchenko A."/>
            <person name="Shiryaev A."/>
            <person name="Soop K."/>
            <person name="Spirin V."/>
            <person name="Szebenyi C."/>
            <person name="Tomsovsky M."/>
            <person name="Tulloss R.E."/>
            <person name="Uehling J."/>
            <person name="Grigoriev I.V."/>
            <person name="Vagvolgyi C."/>
            <person name="Papp T."/>
            <person name="Martin F.M."/>
            <person name="Miettinen O."/>
            <person name="Hibbett D.S."/>
            <person name="Nagy L.G."/>
        </authorList>
    </citation>
    <scope>NUCLEOTIDE SEQUENCE [LARGE SCALE GENOMIC DNA]</scope>
    <source>
        <strain evidence="1 2">HHB13444</strain>
    </source>
</reference>
<dbReference type="AlphaFoldDB" id="A0A5C3P388"/>
<accession>A0A5C3P388</accession>